<organism evidence="2 3">
    <name type="scientific">Brassica carinata</name>
    <name type="common">Ethiopian mustard</name>
    <name type="synonym">Abyssinian cabbage</name>
    <dbReference type="NCBI Taxonomy" id="52824"/>
    <lineage>
        <taxon>Eukaryota</taxon>
        <taxon>Viridiplantae</taxon>
        <taxon>Streptophyta</taxon>
        <taxon>Embryophyta</taxon>
        <taxon>Tracheophyta</taxon>
        <taxon>Spermatophyta</taxon>
        <taxon>Magnoliopsida</taxon>
        <taxon>eudicotyledons</taxon>
        <taxon>Gunneridae</taxon>
        <taxon>Pentapetalae</taxon>
        <taxon>rosids</taxon>
        <taxon>malvids</taxon>
        <taxon>Brassicales</taxon>
        <taxon>Brassicaceae</taxon>
        <taxon>Brassiceae</taxon>
        <taxon>Brassica</taxon>
    </lineage>
</organism>
<dbReference type="Gene3D" id="3.30.420.10">
    <property type="entry name" value="Ribonuclease H-like superfamily/Ribonuclease H"/>
    <property type="match status" value="1"/>
</dbReference>
<dbReference type="OrthoDB" id="1113032at2759"/>
<sequence>MRNKRLFQNKREHITHTIKAAIMDKKLWDEAIQLKEQPQLPSQPTPPNSISDIIGEDTMIYCLDRIWTDPRILSTGPVYCIDDASWKTSNELAGIGWSLHSKEDTLLIQGSSAIEPTEAALQAEAMAILLAVQQLHALYYKNVMFLGDCTQLFNNLDILSQGENKRSNWKEISTIVQDVLVLARLNNFTFKHDPRNFVQHVDQLEKRARIMSQQYVIF</sequence>
<dbReference type="InterPro" id="IPR002156">
    <property type="entry name" value="RNaseH_domain"/>
</dbReference>
<dbReference type="EMBL" id="JAAMPC010000011">
    <property type="protein sequence ID" value="KAG2281711.1"/>
    <property type="molecule type" value="Genomic_DNA"/>
</dbReference>
<evidence type="ECO:0000259" key="1">
    <source>
        <dbReference type="Pfam" id="PF13456"/>
    </source>
</evidence>
<evidence type="ECO:0000313" key="2">
    <source>
        <dbReference type="EMBL" id="KAG2281711.1"/>
    </source>
</evidence>
<dbReference type="InterPro" id="IPR012337">
    <property type="entry name" value="RNaseH-like_sf"/>
</dbReference>
<dbReference type="Proteomes" id="UP000886595">
    <property type="component" value="Unassembled WGS sequence"/>
</dbReference>
<dbReference type="InterPro" id="IPR036397">
    <property type="entry name" value="RNaseH_sf"/>
</dbReference>
<dbReference type="AlphaFoldDB" id="A0A8X7R4R5"/>
<dbReference type="Pfam" id="PF13456">
    <property type="entry name" value="RVT_3"/>
    <property type="match status" value="1"/>
</dbReference>
<comment type="caution">
    <text evidence="2">The sequence shown here is derived from an EMBL/GenBank/DDBJ whole genome shotgun (WGS) entry which is preliminary data.</text>
</comment>
<dbReference type="SUPFAM" id="SSF53098">
    <property type="entry name" value="Ribonuclease H-like"/>
    <property type="match status" value="1"/>
</dbReference>
<protein>
    <recommendedName>
        <fullName evidence="1">RNase H type-1 domain-containing protein</fullName>
    </recommendedName>
</protein>
<dbReference type="GO" id="GO:0004523">
    <property type="term" value="F:RNA-DNA hybrid ribonuclease activity"/>
    <property type="evidence" value="ECO:0007669"/>
    <property type="project" value="InterPro"/>
</dbReference>
<gene>
    <name evidence="2" type="ORF">Bca52824_052931</name>
</gene>
<accession>A0A8X7R4R5</accession>
<dbReference type="PANTHER" id="PTHR34146">
    <property type="entry name" value="POLYNUCLEOTIDYL TRANSFERASE, RIBONUCLEASE H-LIKE SUPERFAMILY PROTEIN-RELATED"/>
    <property type="match status" value="1"/>
</dbReference>
<dbReference type="CDD" id="cd06222">
    <property type="entry name" value="RNase_H_like"/>
    <property type="match status" value="1"/>
</dbReference>
<reference evidence="2 3" key="1">
    <citation type="submission" date="2020-02" db="EMBL/GenBank/DDBJ databases">
        <authorList>
            <person name="Ma Q."/>
            <person name="Huang Y."/>
            <person name="Song X."/>
            <person name="Pei D."/>
        </authorList>
    </citation>
    <scope>NUCLEOTIDE SEQUENCE [LARGE SCALE GENOMIC DNA]</scope>
    <source>
        <strain evidence="2">Sxm20200214</strain>
        <tissue evidence="2">Leaf</tissue>
    </source>
</reference>
<evidence type="ECO:0000313" key="3">
    <source>
        <dbReference type="Proteomes" id="UP000886595"/>
    </source>
</evidence>
<name>A0A8X7R4R5_BRACI</name>
<feature type="domain" description="RNase H type-1" evidence="1">
    <location>
        <begin position="83"/>
        <end position="207"/>
    </location>
</feature>
<keyword evidence="3" id="KW-1185">Reference proteome</keyword>
<proteinExistence type="predicted"/>
<dbReference type="InterPro" id="IPR044730">
    <property type="entry name" value="RNase_H-like_dom_plant"/>
</dbReference>
<dbReference type="GO" id="GO:0003676">
    <property type="term" value="F:nucleic acid binding"/>
    <property type="evidence" value="ECO:0007669"/>
    <property type="project" value="InterPro"/>
</dbReference>
<dbReference type="PANTHER" id="PTHR34146:SF3">
    <property type="entry name" value="POLYNUCLEOTIDYL TRANSFERASE, RIBONUCLEASE H-LIKE SUPERFAMILY PROTEIN"/>
    <property type="match status" value="1"/>
</dbReference>